<dbReference type="EMBL" id="WIXP02000001">
    <property type="protein sequence ID" value="KAF6216363.1"/>
    <property type="molecule type" value="Genomic_DNA"/>
</dbReference>
<dbReference type="AlphaFoldDB" id="A0A6A4KH30"/>
<keyword evidence="3" id="KW-1185">Reference proteome</keyword>
<organism evidence="2 3">
    <name type="scientific">Apolygus lucorum</name>
    <name type="common">Small green plant bug</name>
    <name type="synonym">Lygocoris lucorum</name>
    <dbReference type="NCBI Taxonomy" id="248454"/>
    <lineage>
        <taxon>Eukaryota</taxon>
        <taxon>Metazoa</taxon>
        <taxon>Ecdysozoa</taxon>
        <taxon>Arthropoda</taxon>
        <taxon>Hexapoda</taxon>
        <taxon>Insecta</taxon>
        <taxon>Pterygota</taxon>
        <taxon>Neoptera</taxon>
        <taxon>Paraneoptera</taxon>
        <taxon>Hemiptera</taxon>
        <taxon>Heteroptera</taxon>
        <taxon>Panheteroptera</taxon>
        <taxon>Cimicomorpha</taxon>
        <taxon>Miridae</taxon>
        <taxon>Mirini</taxon>
        <taxon>Apolygus</taxon>
    </lineage>
</organism>
<dbReference type="GO" id="GO:0003924">
    <property type="term" value="F:GTPase activity"/>
    <property type="evidence" value="ECO:0007669"/>
    <property type="project" value="InterPro"/>
</dbReference>
<dbReference type="Pfam" id="PF00071">
    <property type="entry name" value="Ras"/>
    <property type="match status" value="1"/>
</dbReference>
<dbReference type="Gene3D" id="3.40.50.300">
    <property type="entry name" value="P-loop containing nucleotide triphosphate hydrolases"/>
    <property type="match status" value="1"/>
</dbReference>
<feature type="compositionally biased region" description="Basic and acidic residues" evidence="1">
    <location>
        <begin position="439"/>
        <end position="450"/>
    </location>
</feature>
<dbReference type="InterPro" id="IPR001806">
    <property type="entry name" value="Small_GTPase"/>
</dbReference>
<dbReference type="PROSITE" id="PS51419">
    <property type="entry name" value="RAB"/>
    <property type="match status" value="1"/>
</dbReference>
<dbReference type="Proteomes" id="UP000466442">
    <property type="component" value="Linkage Group LG1"/>
</dbReference>
<dbReference type="PANTHER" id="PTHR14932">
    <property type="entry name" value="RAS GTPASE-RELATED"/>
    <property type="match status" value="1"/>
</dbReference>
<dbReference type="InterPro" id="IPR040385">
    <property type="entry name" value="RABL6"/>
</dbReference>
<dbReference type="PRINTS" id="PR00449">
    <property type="entry name" value="RASTRNSFRMNG"/>
</dbReference>
<protein>
    <submittedName>
        <fullName evidence="2">Uncharacterized protein</fullName>
    </submittedName>
</protein>
<evidence type="ECO:0000256" key="1">
    <source>
        <dbReference type="SAM" id="MobiDB-lite"/>
    </source>
</evidence>
<dbReference type="SMART" id="SM00175">
    <property type="entry name" value="RAB"/>
    <property type="match status" value="1"/>
</dbReference>
<dbReference type="SUPFAM" id="SSF52540">
    <property type="entry name" value="P-loop containing nucleoside triphosphate hydrolases"/>
    <property type="match status" value="1"/>
</dbReference>
<comment type="caution">
    <text evidence="2">The sequence shown here is derived from an EMBL/GenBank/DDBJ whole genome shotgun (WGS) entry which is preliminary data.</text>
</comment>
<feature type="region of interest" description="Disordered" evidence="1">
    <location>
        <begin position="318"/>
        <end position="362"/>
    </location>
</feature>
<sequence>MQTTSPQQLEDFKQEFNPTKLKTCYSRIPPIMFSALKRLAGNKIENGTPANTSSHQAMSQNLQRKFAKGVQYNMKIIIKGDRSTGKTCLFQRLQGKKFAAEYQPTEEIQVASVQWNYKNADDIVKVEVWDVVDKGKKRPNPEGLKLSDEVTPALDAEFIDVYKGTNGVILVLDVTKNWTWGYVQKEIVKVPEDIPVLVLGNHCDMSHHRTIMADAVQYYVDSIQRPTGKAQIRYTEASMSNGFGLKYIHKFFCLPFLQLQKETLMKQLDRNANEMLITIDELDLYQRSPDSDYDLFLDNLSKRRRQVAENTGVSINQSQSCQNLTKPPPSIILGQGTPIDRSASLNEMSQNQSPTKKSPVNNATEEIAAHVVTSVEEFIPDGGYLDKTFLEDTSTTLPLKVPEILAADSDSDGELGDNPLVAGYQDDVDPDDALLDRSSSSKETKAKEETGDLNQWMSGVSISEGRGSPEGGEDSGCADSMYASVNKDSEKKKKSKKKSNRSESSKADKKKSKRKKSSTENRDLEAFLSSRNDSYEAL</sequence>
<dbReference type="Pfam" id="PF08477">
    <property type="entry name" value="Roc"/>
    <property type="match status" value="1"/>
</dbReference>
<proteinExistence type="predicted"/>
<feature type="compositionally biased region" description="Polar residues" evidence="1">
    <location>
        <begin position="343"/>
        <end position="362"/>
    </location>
</feature>
<dbReference type="GO" id="GO:0005829">
    <property type="term" value="C:cytosol"/>
    <property type="evidence" value="ECO:0007669"/>
    <property type="project" value="TreeGrafter"/>
</dbReference>
<evidence type="ECO:0000313" key="3">
    <source>
        <dbReference type="Proteomes" id="UP000466442"/>
    </source>
</evidence>
<reference evidence="2" key="1">
    <citation type="journal article" date="2021" name="Mol. Ecol. Resour.">
        <title>Apolygus lucorum genome provides insights into omnivorousness and mesophyll feeding.</title>
        <authorList>
            <person name="Liu Y."/>
            <person name="Liu H."/>
            <person name="Wang H."/>
            <person name="Huang T."/>
            <person name="Liu B."/>
            <person name="Yang B."/>
            <person name="Yin L."/>
            <person name="Li B."/>
            <person name="Zhang Y."/>
            <person name="Zhang S."/>
            <person name="Jiang F."/>
            <person name="Zhang X."/>
            <person name="Ren Y."/>
            <person name="Wang B."/>
            <person name="Wang S."/>
            <person name="Lu Y."/>
            <person name="Wu K."/>
            <person name="Fan W."/>
            <person name="Wang G."/>
        </authorList>
    </citation>
    <scope>NUCLEOTIDE SEQUENCE</scope>
    <source>
        <strain evidence="2">12Hb</strain>
    </source>
</reference>
<name>A0A6A4KH30_APOLU</name>
<feature type="region of interest" description="Disordered" evidence="1">
    <location>
        <begin position="408"/>
        <end position="538"/>
    </location>
</feature>
<gene>
    <name evidence="2" type="ORF">GE061_000704</name>
</gene>
<dbReference type="InterPro" id="IPR027417">
    <property type="entry name" value="P-loop_NTPase"/>
</dbReference>
<dbReference type="PANTHER" id="PTHR14932:SF1">
    <property type="entry name" value="RAB-LIKE PROTEIN 6"/>
    <property type="match status" value="1"/>
</dbReference>
<accession>A0A6A4KH30</accession>
<feature type="compositionally biased region" description="Polar residues" evidence="1">
    <location>
        <begin position="452"/>
        <end position="461"/>
    </location>
</feature>
<dbReference type="GO" id="GO:0005634">
    <property type="term" value="C:nucleus"/>
    <property type="evidence" value="ECO:0007669"/>
    <property type="project" value="TreeGrafter"/>
</dbReference>
<dbReference type="GO" id="GO:0005525">
    <property type="term" value="F:GTP binding"/>
    <property type="evidence" value="ECO:0007669"/>
    <property type="project" value="InterPro"/>
</dbReference>
<dbReference type="OrthoDB" id="207081at2759"/>
<evidence type="ECO:0000313" key="2">
    <source>
        <dbReference type="EMBL" id="KAF6216363.1"/>
    </source>
</evidence>